<evidence type="ECO:0000256" key="1">
    <source>
        <dbReference type="SAM" id="Phobius"/>
    </source>
</evidence>
<proteinExistence type="predicted"/>
<dbReference type="RefSeq" id="WP_220170202.1">
    <property type="nucleotide sequence ID" value="NZ_JAIBOA010000028.1"/>
</dbReference>
<gene>
    <name evidence="2" type="ORF">K1Y72_31685</name>
</gene>
<feature type="transmembrane region" description="Helical" evidence="1">
    <location>
        <begin position="42"/>
        <end position="62"/>
    </location>
</feature>
<dbReference type="EMBL" id="JAIBOA010000028">
    <property type="protein sequence ID" value="MBW8486969.1"/>
    <property type="molecule type" value="Genomic_DNA"/>
</dbReference>
<keyword evidence="3" id="KW-1185">Reference proteome</keyword>
<organism evidence="2 3">
    <name type="scientific">Actinomadura parmotrematis</name>
    <dbReference type="NCBI Taxonomy" id="2864039"/>
    <lineage>
        <taxon>Bacteria</taxon>
        <taxon>Bacillati</taxon>
        <taxon>Actinomycetota</taxon>
        <taxon>Actinomycetes</taxon>
        <taxon>Streptosporangiales</taxon>
        <taxon>Thermomonosporaceae</taxon>
        <taxon>Actinomadura</taxon>
    </lineage>
</organism>
<evidence type="ECO:0000313" key="3">
    <source>
        <dbReference type="Proteomes" id="UP000774570"/>
    </source>
</evidence>
<evidence type="ECO:0000313" key="2">
    <source>
        <dbReference type="EMBL" id="MBW8486969.1"/>
    </source>
</evidence>
<keyword evidence="1" id="KW-0472">Membrane</keyword>
<dbReference type="Proteomes" id="UP000774570">
    <property type="component" value="Unassembled WGS sequence"/>
</dbReference>
<accession>A0ABS7G531</accession>
<reference evidence="2 3" key="1">
    <citation type="submission" date="2021-07" db="EMBL/GenBank/DDBJ databases">
        <title>Actinomadura sp. PM05-2 isolated from lichen.</title>
        <authorList>
            <person name="Somphong A."/>
            <person name="Phongsopitanun W."/>
            <person name="Tanasupawat S."/>
            <person name="Peongsungnone V."/>
        </authorList>
    </citation>
    <scope>NUCLEOTIDE SEQUENCE [LARGE SCALE GENOMIC DNA]</scope>
    <source>
        <strain evidence="2 3">PM05-2</strain>
    </source>
</reference>
<evidence type="ECO:0008006" key="4">
    <source>
        <dbReference type="Google" id="ProtNLM"/>
    </source>
</evidence>
<protein>
    <recommendedName>
        <fullName evidence="4">DUF3098 domain-containing protein</fullName>
    </recommendedName>
</protein>
<sequence>MPERPARGRRFDPGAVVTGLLFLAAGAVFLRSGLTGRPVVEMLVFGPVVVAGLGLAGIVHVLTRRRRR</sequence>
<name>A0ABS7G531_9ACTN</name>
<feature type="transmembrane region" description="Helical" evidence="1">
    <location>
        <begin position="12"/>
        <end position="30"/>
    </location>
</feature>
<comment type="caution">
    <text evidence="2">The sequence shown here is derived from an EMBL/GenBank/DDBJ whole genome shotgun (WGS) entry which is preliminary data.</text>
</comment>
<keyword evidence="1" id="KW-1133">Transmembrane helix</keyword>
<keyword evidence="1" id="KW-0812">Transmembrane</keyword>